<accession>A0A2K4XD90</accession>
<dbReference type="InterPro" id="IPR021342">
    <property type="entry name" value="DUF2959"/>
</dbReference>
<feature type="signal peptide" evidence="1">
    <location>
        <begin position="1"/>
        <end position="24"/>
    </location>
</feature>
<sequence length="218" mass="24534">MKKQTLLSASMLALTLALSGCQSAYYSAMEKVGVHKRDILIDRVEETKDSQEESQEEFKSALERLTTLIDFNGGELQETYNQLNDDYESSLKAANEVSSNINKVEDVAEALFDEWSDELEQYKSASLKRESSKKLAATQRQFSQLLSSMRSAESKMEPVLTSLHDNVLYLKHNLNAQAVSAIKGEFTNLKRDIQILMNDMNKSIADSNKFIEQMNSAG</sequence>
<dbReference type="PROSITE" id="PS51257">
    <property type="entry name" value="PROKAR_LIPOPROTEIN"/>
    <property type="match status" value="1"/>
</dbReference>
<gene>
    <name evidence="3" type="ORF">PCAR9_A31502</name>
    <name evidence="2" type="ORF">PCARR_a2899</name>
</gene>
<dbReference type="EMBL" id="AQGW01000013">
    <property type="protein sequence ID" value="MBE0381165.1"/>
    <property type="molecule type" value="Genomic_DNA"/>
</dbReference>
<dbReference type="Proteomes" id="UP000615003">
    <property type="component" value="Unassembled WGS sequence"/>
</dbReference>
<dbReference type="Pfam" id="PF11172">
    <property type="entry name" value="DUF2959"/>
    <property type="match status" value="1"/>
</dbReference>
<organism evidence="3 4">
    <name type="scientific">Pseudoalteromonas carrageenovora IAM 12662</name>
    <dbReference type="NCBI Taxonomy" id="1314868"/>
    <lineage>
        <taxon>Bacteria</taxon>
        <taxon>Pseudomonadati</taxon>
        <taxon>Pseudomonadota</taxon>
        <taxon>Gammaproteobacteria</taxon>
        <taxon>Alteromonadales</taxon>
        <taxon>Pseudoalteromonadaceae</taxon>
        <taxon>Pseudoalteromonas</taxon>
    </lineage>
</organism>
<keyword evidence="1" id="KW-0732">Signal</keyword>
<reference evidence="3 4" key="2">
    <citation type="submission" date="2017-11" db="EMBL/GenBank/DDBJ databases">
        <authorList>
            <person name="Han C.G."/>
        </authorList>
    </citation>
    <scope>NUCLEOTIDE SEQUENCE [LARGE SCALE GENOMIC DNA]</scope>
    <source>
        <strain evidence="4">ATCC 43555</strain>
        <strain evidence="3">ATCC43555</strain>
    </source>
</reference>
<feature type="chain" id="PRO_5014333208" evidence="1">
    <location>
        <begin position="25"/>
        <end position="218"/>
    </location>
</feature>
<dbReference type="OrthoDB" id="9780401at2"/>
<dbReference type="GeneID" id="93664993"/>
<protein>
    <submittedName>
        <fullName evidence="3">DNA repair protein</fullName>
    </submittedName>
</protein>
<evidence type="ECO:0000313" key="5">
    <source>
        <dbReference type="Proteomes" id="UP000615003"/>
    </source>
</evidence>
<keyword evidence="5" id="KW-1185">Reference proteome</keyword>
<name>A0A2K4XD90_PSEVC</name>
<proteinExistence type="predicted"/>
<dbReference type="AlphaFoldDB" id="A0A2K4XD90"/>
<evidence type="ECO:0000313" key="4">
    <source>
        <dbReference type="Proteomes" id="UP000238288"/>
    </source>
</evidence>
<dbReference type="EMBL" id="LT965928">
    <property type="protein sequence ID" value="SOU42296.1"/>
    <property type="molecule type" value="Genomic_DNA"/>
</dbReference>
<dbReference type="Proteomes" id="UP000238288">
    <property type="component" value="Chromosome PCAR9a"/>
</dbReference>
<reference evidence="2 5" key="1">
    <citation type="submission" date="2015-06" db="EMBL/GenBank/DDBJ databases">
        <title>Genome sequence of Pseudoalteromonas carrageenovora.</title>
        <authorList>
            <person name="Xie B.-B."/>
            <person name="Rong J.-C."/>
            <person name="Qin Q.-L."/>
            <person name="Zhang Y.-Z."/>
        </authorList>
    </citation>
    <scope>NUCLEOTIDE SEQUENCE [LARGE SCALE GENOMIC DNA]</scope>
    <source>
        <strain evidence="2 5">IAM 12662</strain>
    </source>
</reference>
<evidence type="ECO:0000313" key="3">
    <source>
        <dbReference type="EMBL" id="SOU42296.1"/>
    </source>
</evidence>
<dbReference type="RefSeq" id="WP_104643474.1">
    <property type="nucleotide sequence ID" value="NZ_AQGW01000013.1"/>
</dbReference>
<evidence type="ECO:0000313" key="2">
    <source>
        <dbReference type="EMBL" id="MBE0381165.1"/>
    </source>
</evidence>
<evidence type="ECO:0000256" key="1">
    <source>
        <dbReference type="SAM" id="SignalP"/>
    </source>
</evidence>